<evidence type="ECO:0000313" key="11">
    <source>
        <dbReference type="Proteomes" id="UP000198814"/>
    </source>
</evidence>
<dbReference type="InterPro" id="IPR005490">
    <property type="entry name" value="LD_TPept_cat_dom"/>
</dbReference>
<feature type="chain" id="PRO_5011663178" evidence="8">
    <location>
        <begin position="31"/>
        <end position="544"/>
    </location>
</feature>
<dbReference type="Proteomes" id="UP000198814">
    <property type="component" value="Unassembled WGS sequence"/>
</dbReference>
<dbReference type="Pfam" id="PF01471">
    <property type="entry name" value="PG_binding_1"/>
    <property type="match status" value="1"/>
</dbReference>
<evidence type="ECO:0000256" key="1">
    <source>
        <dbReference type="ARBA" id="ARBA00004752"/>
    </source>
</evidence>
<evidence type="ECO:0000313" key="10">
    <source>
        <dbReference type="EMBL" id="SEO21037.1"/>
    </source>
</evidence>
<evidence type="ECO:0000256" key="7">
    <source>
        <dbReference type="PROSITE-ProRule" id="PRU01373"/>
    </source>
</evidence>
<dbReference type="Gene3D" id="2.40.440.10">
    <property type="entry name" value="L,D-transpeptidase catalytic domain-like"/>
    <property type="match status" value="1"/>
</dbReference>
<dbReference type="InterPro" id="IPR036366">
    <property type="entry name" value="PGBDSf"/>
</dbReference>
<dbReference type="InterPro" id="IPR038063">
    <property type="entry name" value="Transpep_catalytic_dom"/>
</dbReference>
<evidence type="ECO:0000256" key="4">
    <source>
        <dbReference type="ARBA" id="ARBA00022960"/>
    </source>
</evidence>
<dbReference type="InterPro" id="IPR036365">
    <property type="entry name" value="PGBD-like_sf"/>
</dbReference>
<keyword evidence="6 7" id="KW-0961">Cell wall biogenesis/degradation</keyword>
<name>A0A1H8MUK8_9PROT</name>
<keyword evidence="3" id="KW-0808">Transferase</keyword>
<protein>
    <submittedName>
        <fullName evidence="10">Murein L,D-transpeptidase YcbB/YkuD</fullName>
    </submittedName>
</protein>
<keyword evidence="8" id="KW-0732">Signal</keyword>
<dbReference type="SUPFAM" id="SSF47090">
    <property type="entry name" value="PGBD-like"/>
    <property type="match status" value="1"/>
</dbReference>
<sequence>MRRFQNKLFLPHFQFFCCLFLLFNPSITLALIADAKEIERQLAKPASLSLSKNGLADLQRFYATRNSQPVWVTNPVSSLLETALTFIANAETEGLDSEDYQLQHLQQLQHHAGQSSSAAAELEVLTTHAVLMLARDLARGHLTAAAADKDWHIPQRTFDAVAFLQEALKKDRLQPAFDELSPKNPSYQSLKQTLAHYRQLAGNHTEWVHIPTSPSIRPGDTHPHIPLIRQRMVQAYAADGVAEYHIAASGNQHYDHELVTAVKAFQAQHGLNSDGVIGKNTLRAMNRPLTWKIRQLRINMERLRWLPRNLGARYLLVNTAGFKLSAFENDEQVLDMRIIVGRDYRSTPSFNGALSHMVLNPYWNVPVSIATKDLLPKQQSDPMFFTQGGFKIYPGNNRNAEAIDPETIDWHKLKRGFPYFLRQDPGKHNALGRIKFMFANSFDIYLHDTPSKSLFQRDIRTFSSGCIRLEKPLELAAFALNQENLPEKFVEDLDSEKTITKHLPKPLPIYLVYITAWVDEPSKLVQFYPDIYDRDSNALRYARW</sequence>
<organism evidence="10 11">
    <name type="scientific">Nitrosomonas oligotropha</name>
    <dbReference type="NCBI Taxonomy" id="42354"/>
    <lineage>
        <taxon>Bacteria</taxon>
        <taxon>Pseudomonadati</taxon>
        <taxon>Pseudomonadota</taxon>
        <taxon>Betaproteobacteria</taxon>
        <taxon>Nitrosomonadales</taxon>
        <taxon>Nitrosomonadaceae</taxon>
        <taxon>Nitrosomonas</taxon>
    </lineage>
</organism>
<dbReference type="Pfam" id="PF03734">
    <property type="entry name" value="YkuD"/>
    <property type="match status" value="1"/>
</dbReference>
<evidence type="ECO:0000256" key="8">
    <source>
        <dbReference type="SAM" id="SignalP"/>
    </source>
</evidence>
<reference evidence="11" key="1">
    <citation type="submission" date="2016-10" db="EMBL/GenBank/DDBJ databases">
        <authorList>
            <person name="Varghese N."/>
            <person name="Submissions S."/>
        </authorList>
    </citation>
    <scope>NUCLEOTIDE SEQUENCE [LARGE SCALE GENOMIC DNA]</scope>
    <source>
        <strain evidence="11">Nm76</strain>
    </source>
</reference>
<dbReference type="AlphaFoldDB" id="A0A1H8MUK8"/>
<dbReference type="GO" id="GO:0009252">
    <property type="term" value="P:peptidoglycan biosynthetic process"/>
    <property type="evidence" value="ECO:0007669"/>
    <property type="project" value="UniProtKB-UniPathway"/>
</dbReference>
<feature type="domain" description="L,D-TPase catalytic" evidence="9">
    <location>
        <begin position="313"/>
        <end position="490"/>
    </location>
</feature>
<proteinExistence type="inferred from homology"/>
<dbReference type="Gene3D" id="1.10.101.10">
    <property type="entry name" value="PGBD-like superfamily/PGBD"/>
    <property type="match status" value="1"/>
</dbReference>
<evidence type="ECO:0000256" key="3">
    <source>
        <dbReference type="ARBA" id="ARBA00022679"/>
    </source>
</evidence>
<evidence type="ECO:0000256" key="2">
    <source>
        <dbReference type="ARBA" id="ARBA00005992"/>
    </source>
</evidence>
<dbReference type="RefSeq" id="WP_090317249.1">
    <property type="nucleotide sequence ID" value="NZ_FNOE01000006.1"/>
</dbReference>
<evidence type="ECO:0000259" key="9">
    <source>
        <dbReference type="PROSITE" id="PS52029"/>
    </source>
</evidence>
<dbReference type="InterPro" id="IPR002477">
    <property type="entry name" value="Peptidoglycan-bd-like"/>
</dbReference>
<dbReference type="UniPathway" id="UPA00219"/>
<keyword evidence="4 7" id="KW-0133">Cell shape</keyword>
<dbReference type="InterPro" id="IPR045380">
    <property type="entry name" value="LD_TPept_scaffold_dom"/>
</dbReference>
<dbReference type="OrthoDB" id="9778545at2"/>
<dbReference type="GO" id="GO:0016740">
    <property type="term" value="F:transferase activity"/>
    <property type="evidence" value="ECO:0007669"/>
    <property type="project" value="UniProtKB-KW"/>
</dbReference>
<dbReference type="GO" id="GO:0004180">
    <property type="term" value="F:carboxypeptidase activity"/>
    <property type="evidence" value="ECO:0007669"/>
    <property type="project" value="UniProtKB-ARBA"/>
</dbReference>
<keyword evidence="5 7" id="KW-0573">Peptidoglycan synthesis</keyword>
<dbReference type="EMBL" id="FODO01000006">
    <property type="protein sequence ID" value="SEO21037.1"/>
    <property type="molecule type" value="Genomic_DNA"/>
</dbReference>
<dbReference type="GO" id="GO:0071555">
    <property type="term" value="P:cell wall organization"/>
    <property type="evidence" value="ECO:0007669"/>
    <property type="project" value="UniProtKB-UniRule"/>
</dbReference>
<dbReference type="CDD" id="cd16913">
    <property type="entry name" value="YkuD_like"/>
    <property type="match status" value="1"/>
</dbReference>
<feature type="signal peptide" evidence="8">
    <location>
        <begin position="1"/>
        <end position="30"/>
    </location>
</feature>
<evidence type="ECO:0000256" key="6">
    <source>
        <dbReference type="ARBA" id="ARBA00023316"/>
    </source>
</evidence>
<dbReference type="Pfam" id="PF20142">
    <property type="entry name" value="Scaffold"/>
    <property type="match status" value="1"/>
</dbReference>
<dbReference type="PANTHER" id="PTHR41533:SF2">
    <property type="entry name" value="BLR7131 PROTEIN"/>
    <property type="match status" value="1"/>
</dbReference>
<feature type="active site" description="Proton donor/acceptor" evidence="7">
    <location>
        <position position="447"/>
    </location>
</feature>
<dbReference type="InterPro" id="IPR052905">
    <property type="entry name" value="LD-transpeptidase_YkuD-like"/>
</dbReference>
<comment type="pathway">
    <text evidence="1 7">Cell wall biogenesis; peptidoglycan biosynthesis.</text>
</comment>
<dbReference type="SUPFAM" id="SSF141523">
    <property type="entry name" value="L,D-transpeptidase catalytic domain-like"/>
    <property type="match status" value="1"/>
</dbReference>
<gene>
    <name evidence="10" type="ORF">SAMN05216333_10630</name>
</gene>
<dbReference type="GO" id="GO:0008360">
    <property type="term" value="P:regulation of cell shape"/>
    <property type="evidence" value="ECO:0007669"/>
    <property type="project" value="UniProtKB-UniRule"/>
</dbReference>
<dbReference type="STRING" id="42354.SAMN05216333_10630"/>
<evidence type="ECO:0000256" key="5">
    <source>
        <dbReference type="ARBA" id="ARBA00022984"/>
    </source>
</evidence>
<accession>A0A1H8MUK8</accession>
<feature type="active site" description="Nucleophile" evidence="7">
    <location>
        <position position="466"/>
    </location>
</feature>
<dbReference type="PANTHER" id="PTHR41533">
    <property type="entry name" value="L,D-TRANSPEPTIDASE HI_1667-RELATED"/>
    <property type="match status" value="1"/>
</dbReference>
<dbReference type="PROSITE" id="PS52029">
    <property type="entry name" value="LD_TPASE"/>
    <property type="match status" value="1"/>
</dbReference>
<comment type="similarity">
    <text evidence="2">Belongs to the YkuD family.</text>
</comment>
<keyword evidence="11" id="KW-1185">Reference proteome</keyword>